<comment type="caution">
    <text evidence="2">The sequence shown here is derived from an EMBL/GenBank/DDBJ whole genome shotgun (WGS) entry which is preliminary data.</text>
</comment>
<protein>
    <submittedName>
        <fullName evidence="2">Uncharacterized protein</fullName>
    </submittedName>
</protein>
<organism evidence="2 3">
    <name type="scientific">Enteractinococcus helveticum</name>
    <dbReference type="NCBI Taxonomy" id="1837282"/>
    <lineage>
        <taxon>Bacteria</taxon>
        <taxon>Bacillati</taxon>
        <taxon>Actinomycetota</taxon>
        <taxon>Actinomycetes</taxon>
        <taxon>Micrococcales</taxon>
        <taxon>Micrococcaceae</taxon>
    </lineage>
</organism>
<keyword evidence="1" id="KW-0812">Transmembrane</keyword>
<dbReference type="AlphaFoldDB" id="A0A921FKM4"/>
<keyword evidence="1" id="KW-1133">Transmembrane helix</keyword>
<dbReference type="RefSeq" id="WP_303903093.1">
    <property type="nucleotide sequence ID" value="NZ_DYXC01000050.1"/>
</dbReference>
<reference evidence="2" key="1">
    <citation type="journal article" date="2021" name="PeerJ">
        <title>Extensive microbial diversity within the chicken gut microbiome revealed by metagenomics and culture.</title>
        <authorList>
            <person name="Gilroy R."/>
            <person name="Ravi A."/>
            <person name="Getino M."/>
            <person name="Pursley I."/>
            <person name="Horton D.L."/>
            <person name="Alikhan N.F."/>
            <person name="Baker D."/>
            <person name="Gharbi K."/>
            <person name="Hall N."/>
            <person name="Watson M."/>
            <person name="Adriaenssens E.M."/>
            <person name="Foster-Nyarko E."/>
            <person name="Jarju S."/>
            <person name="Secka A."/>
            <person name="Antonio M."/>
            <person name="Oren A."/>
            <person name="Chaudhuri R.R."/>
            <person name="La Ragione R."/>
            <person name="Hildebrand F."/>
            <person name="Pallen M.J."/>
        </authorList>
    </citation>
    <scope>NUCLEOTIDE SEQUENCE</scope>
    <source>
        <strain evidence="2">ChiHjej13B12-14962</strain>
    </source>
</reference>
<gene>
    <name evidence="2" type="ORF">K8V32_03755</name>
</gene>
<dbReference type="Proteomes" id="UP000703315">
    <property type="component" value="Unassembled WGS sequence"/>
</dbReference>
<feature type="transmembrane region" description="Helical" evidence="1">
    <location>
        <begin position="24"/>
        <end position="45"/>
    </location>
</feature>
<name>A0A921FKM4_9MICC</name>
<evidence type="ECO:0000313" key="3">
    <source>
        <dbReference type="Proteomes" id="UP000703315"/>
    </source>
</evidence>
<evidence type="ECO:0000313" key="2">
    <source>
        <dbReference type="EMBL" id="HJF13905.1"/>
    </source>
</evidence>
<accession>A0A921FKM4</accession>
<reference evidence="2" key="2">
    <citation type="submission" date="2021-09" db="EMBL/GenBank/DDBJ databases">
        <authorList>
            <person name="Gilroy R."/>
        </authorList>
    </citation>
    <scope>NUCLEOTIDE SEQUENCE</scope>
    <source>
        <strain evidence="2">ChiHjej13B12-14962</strain>
    </source>
</reference>
<dbReference type="EMBL" id="DYXC01000050">
    <property type="protein sequence ID" value="HJF13905.1"/>
    <property type="molecule type" value="Genomic_DNA"/>
</dbReference>
<proteinExistence type="predicted"/>
<sequence>MITIERDSSGALKNTGNERRGKRIWGIIAVLLVVAFPLGIVFAVLESSNQQWVRCNVTHAESVEGTRFNASPWIVAIETTDCGRMTYTKGVSEDNVQEIAQAFEPGAYEFKLGFTSRLAADGWVPFLRPSAQEYRVVEE</sequence>
<keyword evidence="1" id="KW-0472">Membrane</keyword>
<evidence type="ECO:0000256" key="1">
    <source>
        <dbReference type="SAM" id="Phobius"/>
    </source>
</evidence>